<comment type="caution">
    <text evidence="1">The sequence shown here is derived from an EMBL/GenBank/DDBJ whole genome shotgun (WGS) entry which is preliminary data.</text>
</comment>
<dbReference type="Proteomes" id="UP001434883">
    <property type="component" value="Unassembled WGS sequence"/>
</dbReference>
<protein>
    <submittedName>
        <fullName evidence="1">Ras GTPase-activating protein 3</fullName>
    </submittedName>
</protein>
<sequence length="53" mass="6088">YFLQPRENGGKSVKVEDLGSLRLNIVYTEDHVFPSEHYTPLRDLLLQSANVEV</sequence>
<feature type="non-terminal residue" evidence="1">
    <location>
        <position position="53"/>
    </location>
</feature>
<name>A0ABV0Q6E4_9TELE</name>
<evidence type="ECO:0000313" key="1">
    <source>
        <dbReference type="EMBL" id="MEQ2191369.1"/>
    </source>
</evidence>
<accession>A0ABV0Q6E4</accession>
<evidence type="ECO:0000313" key="2">
    <source>
        <dbReference type="Proteomes" id="UP001434883"/>
    </source>
</evidence>
<organism evidence="1 2">
    <name type="scientific">Xenoophorus captivus</name>
    <dbReference type="NCBI Taxonomy" id="1517983"/>
    <lineage>
        <taxon>Eukaryota</taxon>
        <taxon>Metazoa</taxon>
        <taxon>Chordata</taxon>
        <taxon>Craniata</taxon>
        <taxon>Vertebrata</taxon>
        <taxon>Euteleostomi</taxon>
        <taxon>Actinopterygii</taxon>
        <taxon>Neopterygii</taxon>
        <taxon>Teleostei</taxon>
        <taxon>Neoteleostei</taxon>
        <taxon>Acanthomorphata</taxon>
        <taxon>Ovalentaria</taxon>
        <taxon>Atherinomorphae</taxon>
        <taxon>Cyprinodontiformes</taxon>
        <taxon>Goodeidae</taxon>
        <taxon>Xenoophorus</taxon>
    </lineage>
</organism>
<gene>
    <name evidence="1" type="primary">RASA3</name>
    <name evidence="1" type="ORF">XENOCAPTIV_027439</name>
</gene>
<dbReference type="EMBL" id="JAHRIN010000711">
    <property type="protein sequence ID" value="MEQ2191369.1"/>
    <property type="molecule type" value="Genomic_DNA"/>
</dbReference>
<feature type="non-terminal residue" evidence="1">
    <location>
        <position position="1"/>
    </location>
</feature>
<reference evidence="1 2" key="1">
    <citation type="submission" date="2021-06" db="EMBL/GenBank/DDBJ databases">
        <authorList>
            <person name="Palmer J.M."/>
        </authorList>
    </citation>
    <scope>NUCLEOTIDE SEQUENCE [LARGE SCALE GENOMIC DNA]</scope>
    <source>
        <strain evidence="1 2">XC_2019</strain>
        <tissue evidence="1">Muscle</tissue>
    </source>
</reference>
<proteinExistence type="predicted"/>
<keyword evidence="2" id="KW-1185">Reference proteome</keyword>